<comment type="caution">
    <text evidence="3">The sequence shown here is derived from an EMBL/GenBank/DDBJ whole genome shotgun (WGS) entry which is preliminary data.</text>
</comment>
<dbReference type="Pfam" id="PF04909">
    <property type="entry name" value="Amidohydro_2"/>
    <property type="match status" value="1"/>
</dbReference>
<dbReference type="SUPFAM" id="SSF51556">
    <property type="entry name" value="Metallo-dependent hydrolases"/>
    <property type="match status" value="1"/>
</dbReference>
<evidence type="ECO:0000256" key="1">
    <source>
        <dbReference type="ARBA" id="ARBA00023239"/>
    </source>
</evidence>
<keyword evidence="1" id="KW-0456">Lyase</keyword>
<dbReference type="EMBL" id="SJPG01000001">
    <property type="protein sequence ID" value="TWT61516.1"/>
    <property type="molecule type" value="Genomic_DNA"/>
</dbReference>
<dbReference type="Gene3D" id="3.20.20.140">
    <property type="entry name" value="Metal-dependent hydrolases"/>
    <property type="match status" value="1"/>
</dbReference>
<dbReference type="PANTHER" id="PTHR21240">
    <property type="entry name" value="2-AMINO-3-CARBOXYLMUCONATE-6-SEMIALDEHYDE DECARBOXYLASE"/>
    <property type="match status" value="1"/>
</dbReference>
<protein>
    <submittedName>
        <fullName evidence="3">Amidohydrolase</fullName>
    </submittedName>
</protein>
<dbReference type="GO" id="GO:0016831">
    <property type="term" value="F:carboxy-lyase activity"/>
    <property type="evidence" value="ECO:0007669"/>
    <property type="project" value="InterPro"/>
</dbReference>
<name>A0A5C5XEH7_9PLAN</name>
<dbReference type="AlphaFoldDB" id="A0A5C5XEH7"/>
<dbReference type="Proteomes" id="UP000316095">
    <property type="component" value="Unassembled WGS sequence"/>
</dbReference>
<accession>A0A5C5XEH7</accession>
<evidence type="ECO:0000313" key="3">
    <source>
        <dbReference type="EMBL" id="TWT61516.1"/>
    </source>
</evidence>
<dbReference type="InterPro" id="IPR032465">
    <property type="entry name" value="ACMSD"/>
</dbReference>
<dbReference type="OrthoDB" id="265149at2"/>
<sequence>MIRLGSKFESILNRRQALELAGAVSLGLTSVSLAEGNSPATTEKPLDIIDTNVHLFRWPFRRLPLDETVRLVKKLRQYNITQAWAGSYEGLLHRDISSVNRRLYQQCAEFSELIPIGTINPTLPGWQRDLEDCKTKLAMSGIRLYPNYHHYTLNDSFVSELLQRAESHGLFVQIAISLEDGRTQHRSLQVQDVNVSPLPELLRQFPNLPVQLLNAKLPAALTAQLSKLPNLFLDISRVDGSTGIPQLAEVFPLNRILFGSHAPFLIPEAALIRVHESGQFDKAELQAIYAANAVALLKASRS</sequence>
<keyword evidence="3" id="KW-0378">Hydrolase</keyword>
<dbReference type="InterPro" id="IPR032466">
    <property type="entry name" value="Metal_Hydrolase"/>
</dbReference>
<dbReference type="InterPro" id="IPR006680">
    <property type="entry name" value="Amidohydro-rel"/>
</dbReference>
<dbReference type="GO" id="GO:0016787">
    <property type="term" value="F:hydrolase activity"/>
    <property type="evidence" value="ECO:0007669"/>
    <property type="project" value="UniProtKB-KW"/>
</dbReference>
<dbReference type="RefSeq" id="WP_146503496.1">
    <property type="nucleotide sequence ID" value="NZ_SJPG01000001.1"/>
</dbReference>
<proteinExistence type="predicted"/>
<keyword evidence="4" id="KW-1185">Reference proteome</keyword>
<gene>
    <name evidence="3" type="ORF">Pan54_22520</name>
</gene>
<organism evidence="3 4">
    <name type="scientific">Rubinisphaera italica</name>
    <dbReference type="NCBI Taxonomy" id="2527969"/>
    <lineage>
        <taxon>Bacteria</taxon>
        <taxon>Pseudomonadati</taxon>
        <taxon>Planctomycetota</taxon>
        <taxon>Planctomycetia</taxon>
        <taxon>Planctomycetales</taxon>
        <taxon>Planctomycetaceae</taxon>
        <taxon>Rubinisphaera</taxon>
    </lineage>
</organism>
<evidence type="ECO:0000313" key="4">
    <source>
        <dbReference type="Proteomes" id="UP000316095"/>
    </source>
</evidence>
<evidence type="ECO:0000259" key="2">
    <source>
        <dbReference type="Pfam" id="PF04909"/>
    </source>
</evidence>
<reference evidence="3 4" key="1">
    <citation type="submission" date="2019-02" db="EMBL/GenBank/DDBJ databases">
        <title>Deep-cultivation of Planctomycetes and their phenomic and genomic characterization uncovers novel biology.</title>
        <authorList>
            <person name="Wiegand S."/>
            <person name="Jogler M."/>
            <person name="Boedeker C."/>
            <person name="Pinto D."/>
            <person name="Vollmers J."/>
            <person name="Rivas-Marin E."/>
            <person name="Kohn T."/>
            <person name="Peeters S.H."/>
            <person name="Heuer A."/>
            <person name="Rast P."/>
            <person name="Oberbeckmann S."/>
            <person name="Bunk B."/>
            <person name="Jeske O."/>
            <person name="Meyerdierks A."/>
            <person name="Storesund J.E."/>
            <person name="Kallscheuer N."/>
            <person name="Luecker S."/>
            <person name="Lage O.M."/>
            <person name="Pohl T."/>
            <person name="Merkel B.J."/>
            <person name="Hornburger P."/>
            <person name="Mueller R.-W."/>
            <person name="Bruemmer F."/>
            <person name="Labrenz M."/>
            <person name="Spormann A.M."/>
            <person name="Op Den Camp H."/>
            <person name="Overmann J."/>
            <person name="Amann R."/>
            <person name="Jetten M.S.M."/>
            <person name="Mascher T."/>
            <person name="Medema M.H."/>
            <person name="Devos D.P."/>
            <person name="Kaster A.-K."/>
            <person name="Ovreas L."/>
            <person name="Rohde M."/>
            <person name="Galperin M.Y."/>
            <person name="Jogler C."/>
        </authorList>
    </citation>
    <scope>NUCLEOTIDE SEQUENCE [LARGE SCALE GENOMIC DNA]</scope>
    <source>
        <strain evidence="3 4">Pan54</strain>
    </source>
</reference>
<feature type="domain" description="Amidohydrolase-related" evidence="2">
    <location>
        <begin position="123"/>
        <end position="297"/>
    </location>
</feature>